<name>A0ABR1AZD7_POLSC</name>
<dbReference type="EMBL" id="JAWJWF010000005">
    <property type="protein sequence ID" value="KAK6631938.1"/>
    <property type="molecule type" value="Genomic_DNA"/>
</dbReference>
<accession>A0ABR1AZD7</accession>
<evidence type="ECO:0000313" key="1">
    <source>
        <dbReference type="EMBL" id="KAK6631938.1"/>
    </source>
</evidence>
<evidence type="ECO:0000313" key="2">
    <source>
        <dbReference type="Proteomes" id="UP001359485"/>
    </source>
</evidence>
<dbReference type="Proteomes" id="UP001359485">
    <property type="component" value="Unassembled WGS sequence"/>
</dbReference>
<reference evidence="1 2" key="1">
    <citation type="submission" date="2023-09" db="EMBL/GenBank/DDBJ databases">
        <title>Genomes of two closely related lineages of the louse Polyplax serrata with different host specificities.</title>
        <authorList>
            <person name="Martinu J."/>
            <person name="Tarabai H."/>
            <person name="Stefka J."/>
            <person name="Hypsa V."/>
        </authorList>
    </citation>
    <scope>NUCLEOTIDE SEQUENCE [LARGE SCALE GENOMIC DNA]</scope>
    <source>
        <strain evidence="1">98ZLc_SE</strain>
    </source>
</reference>
<protein>
    <submittedName>
        <fullName evidence="1">Uncharacterized protein</fullName>
    </submittedName>
</protein>
<gene>
    <name evidence="1" type="ORF">RUM44_006968</name>
</gene>
<proteinExistence type="predicted"/>
<keyword evidence="2" id="KW-1185">Reference proteome</keyword>
<organism evidence="1 2">
    <name type="scientific">Polyplax serrata</name>
    <name type="common">Common mouse louse</name>
    <dbReference type="NCBI Taxonomy" id="468196"/>
    <lineage>
        <taxon>Eukaryota</taxon>
        <taxon>Metazoa</taxon>
        <taxon>Ecdysozoa</taxon>
        <taxon>Arthropoda</taxon>
        <taxon>Hexapoda</taxon>
        <taxon>Insecta</taxon>
        <taxon>Pterygota</taxon>
        <taxon>Neoptera</taxon>
        <taxon>Paraneoptera</taxon>
        <taxon>Psocodea</taxon>
        <taxon>Troctomorpha</taxon>
        <taxon>Phthiraptera</taxon>
        <taxon>Anoplura</taxon>
        <taxon>Polyplacidae</taxon>
        <taxon>Polyplax</taxon>
    </lineage>
</organism>
<comment type="caution">
    <text evidence="1">The sequence shown here is derived from an EMBL/GenBank/DDBJ whole genome shotgun (WGS) entry which is preliminary data.</text>
</comment>
<sequence length="154" mass="17768">MFLGTSKQRIKGSELLHVKYKECKKAVVTMLSQIGKNYTLGTRKIWALNELQKIAENASLISNSVREVTLKRTINRTMEICDNFDPSKPFSCLDMTFLSVFFNIHFGLTKNSTIAFLDSKLNYKVNWYLGYALYTAYANPILKLEIKRIVLQKK</sequence>